<organism evidence="6 7">
    <name type="scientific">Deinococcus wulumuqiensis</name>
    <dbReference type="NCBI Taxonomy" id="980427"/>
    <lineage>
        <taxon>Bacteria</taxon>
        <taxon>Thermotogati</taxon>
        <taxon>Deinococcota</taxon>
        <taxon>Deinococci</taxon>
        <taxon>Deinococcales</taxon>
        <taxon>Deinococcaceae</taxon>
        <taxon>Deinococcus</taxon>
    </lineage>
</organism>
<dbReference type="RefSeq" id="WP_114673293.1">
    <property type="nucleotide sequence ID" value="NZ_CP031163.1"/>
</dbReference>
<dbReference type="GO" id="GO:0005975">
    <property type="term" value="P:carbohydrate metabolic process"/>
    <property type="evidence" value="ECO:0007669"/>
    <property type="project" value="TreeGrafter"/>
</dbReference>
<comment type="similarity">
    <text evidence="2">Belongs to the citrate synthase family.</text>
</comment>
<dbReference type="PRINTS" id="PR00143">
    <property type="entry name" value="CITRTSNTHASE"/>
</dbReference>
<keyword evidence="6" id="KW-0614">Plasmid</keyword>
<feature type="domain" description="HTH merR-type" evidence="5">
    <location>
        <begin position="3"/>
        <end position="68"/>
    </location>
</feature>
<dbReference type="InterPro" id="IPR002020">
    <property type="entry name" value="Citrate_synthase"/>
</dbReference>
<keyword evidence="4" id="KW-0808">Transferase</keyword>
<dbReference type="EC" id="2.3.3.16" evidence="3"/>
<dbReference type="Gene3D" id="1.10.580.10">
    <property type="entry name" value="Citrate Synthase, domain 1"/>
    <property type="match status" value="1"/>
</dbReference>
<dbReference type="PANTHER" id="PTHR11739">
    <property type="entry name" value="CITRATE SYNTHASE"/>
    <property type="match status" value="1"/>
</dbReference>
<gene>
    <name evidence="6" type="ORF">DVJ83_15895</name>
</gene>
<protein>
    <recommendedName>
        <fullName evidence="3">citrate synthase (unknown stereospecificity)</fullName>
        <ecNumber evidence="3">2.3.3.16</ecNumber>
    </recommendedName>
</protein>
<accession>A0A345ILR5</accession>
<dbReference type="InterPro" id="IPR000551">
    <property type="entry name" value="MerR-type_HTH_dom"/>
</dbReference>
<evidence type="ECO:0000256" key="2">
    <source>
        <dbReference type="ARBA" id="ARBA00010566"/>
    </source>
</evidence>
<dbReference type="InterPro" id="IPR009061">
    <property type="entry name" value="DNA-bd_dom_put_sf"/>
</dbReference>
<dbReference type="SUPFAM" id="SSF46955">
    <property type="entry name" value="Putative DNA-binding domain"/>
    <property type="match status" value="1"/>
</dbReference>
<evidence type="ECO:0000256" key="1">
    <source>
        <dbReference type="ARBA" id="ARBA00005163"/>
    </source>
</evidence>
<dbReference type="GO" id="GO:0005829">
    <property type="term" value="C:cytosol"/>
    <property type="evidence" value="ECO:0007669"/>
    <property type="project" value="TreeGrafter"/>
</dbReference>
<dbReference type="InterPro" id="IPR016142">
    <property type="entry name" value="Citrate_synth-like_lrg_a-sub"/>
</dbReference>
<dbReference type="Proteomes" id="UP000253744">
    <property type="component" value="Plasmid pDrdI"/>
</dbReference>
<name>A0A345ILR5_9DEIO</name>
<sequence>MSLTTSEACAQLGVKPATLYAYVSRGLVRSEPGPSGTRERRYNASDVAELVSRQALRKNPSKAALEARDTALGGALNWGAPILESALTRLEDGVLSYRGRDVRELAGSATVEEIAGLLWTGNADGWQSLPMRARLNLSAQPRATLPAEALAYALTYAATHDISALDSRTEALHAQAARVLNLLYATLERHYAIPAAPDLPLHQRLARAWGVREAQQVNLLRRALVLLADHELNVSAFAARVTASGGASLHHATLSALCALQGPRHGLAVLDTYELLVHASNVGARSALRDAVRRHGHLPGFGHKLYSAGDLRAASLLEALQEVSSRHVAVRTGLELCQEAEAETGDRPNIDLALAVLMHSIERPASDGVTLFALSRAVGWLAHAVETVVTGQMIRPRARYVGA</sequence>
<dbReference type="AlphaFoldDB" id="A0A345ILR5"/>
<dbReference type="EMBL" id="CP031163">
    <property type="protein sequence ID" value="AXH00638.1"/>
    <property type="molecule type" value="Genomic_DNA"/>
</dbReference>
<dbReference type="CDD" id="cd06102">
    <property type="entry name" value="citrate_synt_like_2"/>
    <property type="match status" value="1"/>
</dbReference>
<dbReference type="KEGG" id="dwu:DVJ83_15895"/>
<proteinExistence type="inferred from homology"/>
<dbReference type="GO" id="GO:0003677">
    <property type="term" value="F:DNA binding"/>
    <property type="evidence" value="ECO:0007669"/>
    <property type="project" value="InterPro"/>
</dbReference>
<evidence type="ECO:0000256" key="4">
    <source>
        <dbReference type="ARBA" id="ARBA00022679"/>
    </source>
</evidence>
<dbReference type="InterPro" id="IPR036969">
    <property type="entry name" value="Citrate_synthase_sf"/>
</dbReference>
<evidence type="ECO:0000259" key="5">
    <source>
        <dbReference type="SMART" id="SM00422"/>
    </source>
</evidence>
<dbReference type="Pfam" id="PF12728">
    <property type="entry name" value="HTH_17"/>
    <property type="match status" value="1"/>
</dbReference>
<dbReference type="GO" id="GO:0006355">
    <property type="term" value="P:regulation of DNA-templated transcription"/>
    <property type="evidence" value="ECO:0007669"/>
    <property type="project" value="InterPro"/>
</dbReference>
<dbReference type="PANTHER" id="PTHR11739:SF4">
    <property type="entry name" value="CITRATE SYNTHASE, PEROXISOMAL"/>
    <property type="match status" value="1"/>
</dbReference>
<dbReference type="GO" id="GO:0006099">
    <property type="term" value="P:tricarboxylic acid cycle"/>
    <property type="evidence" value="ECO:0007669"/>
    <property type="project" value="UniProtKB-UniPathway"/>
</dbReference>
<evidence type="ECO:0000256" key="3">
    <source>
        <dbReference type="ARBA" id="ARBA00012972"/>
    </source>
</evidence>
<comment type="pathway">
    <text evidence="1">Carbohydrate metabolism; tricarboxylic acid cycle.</text>
</comment>
<dbReference type="Pfam" id="PF00285">
    <property type="entry name" value="Citrate_synt"/>
    <property type="match status" value="1"/>
</dbReference>
<reference evidence="6 7" key="1">
    <citation type="submission" date="2018-07" db="EMBL/GenBank/DDBJ databases">
        <title>Complete Genome and Methylome Analysis of Deinococcus wulumuqiensis NEB 479.</title>
        <authorList>
            <person name="Fomenkov A."/>
            <person name="Luyten Y."/>
            <person name="Vincze T."/>
            <person name="Anton B.P."/>
            <person name="Clark T."/>
            <person name="Roberts R.J."/>
            <person name="Morgan R.D."/>
        </authorList>
    </citation>
    <scope>NUCLEOTIDE SEQUENCE [LARGE SCALE GENOMIC DNA]</scope>
    <source>
        <strain evidence="6 7">NEB 479</strain>
        <plasmid evidence="7">Plasmid pdrdi</plasmid>
    </source>
</reference>
<evidence type="ECO:0000313" key="6">
    <source>
        <dbReference type="EMBL" id="AXH00638.1"/>
    </source>
</evidence>
<dbReference type="SUPFAM" id="SSF48256">
    <property type="entry name" value="Citrate synthase"/>
    <property type="match status" value="1"/>
</dbReference>
<dbReference type="InterPro" id="IPR041657">
    <property type="entry name" value="HTH_17"/>
</dbReference>
<geneLocation type="plasmid" evidence="7">
    <name>pdrdi</name>
</geneLocation>
<evidence type="ECO:0000313" key="7">
    <source>
        <dbReference type="Proteomes" id="UP000253744"/>
    </source>
</evidence>
<dbReference type="SMART" id="SM00422">
    <property type="entry name" value="HTH_MERR"/>
    <property type="match status" value="1"/>
</dbReference>
<dbReference type="Gene3D" id="1.10.1660.10">
    <property type="match status" value="1"/>
</dbReference>
<dbReference type="UniPathway" id="UPA00223"/>
<dbReference type="GO" id="GO:0036440">
    <property type="term" value="F:citrate synthase activity"/>
    <property type="evidence" value="ECO:0007669"/>
    <property type="project" value="UniProtKB-EC"/>
</dbReference>
<dbReference type="InterPro" id="IPR016143">
    <property type="entry name" value="Citrate_synth-like_sm_a-sub"/>
</dbReference>
<dbReference type="Gene3D" id="1.10.230.10">
    <property type="entry name" value="Cytochrome P450-Terp, domain 2"/>
    <property type="match status" value="1"/>
</dbReference>